<evidence type="ECO:0000256" key="4">
    <source>
        <dbReference type="ARBA" id="ARBA00022614"/>
    </source>
</evidence>
<protein>
    <recommendedName>
        <fullName evidence="14">Leucine-rich repeat-containing N-terminal plant-type domain-containing protein</fullName>
    </recommendedName>
</protein>
<evidence type="ECO:0000256" key="8">
    <source>
        <dbReference type="ARBA" id="ARBA00022989"/>
    </source>
</evidence>
<dbReference type="FunFam" id="3.80.10.10:FF:000111">
    <property type="entry name" value="LRR receptor-like serine/threonine-protein kinase ERECTA"/>
    <property type="match status" value="1"/>
</dbReference>
<evidence type="ECO:0000256" key="5">
    <source>
        <dbReference type="ARBA" id="ARBA00022692"/>
    </source>
</evidence>
<dbReference type="PROSITE" id="PS51450">
    <property type="entry name" value="LRR"/>
    <property type="match status" value="1"/>
</dbReference>
<evidence type="ECO:0000256" key="9">
    <source>
        <dbReference type="ARBA" id="ARBA00023136"/>
    </source>
</evidence>
<keyword evidence="8 12" id="KW-1133">Transmembrane helix</keyword>
<keyword evidence="4" id="KW-0433">Leucine-rich repeat</keyword>
<keyword evidence="3" id="KW-1003">Cell membrane</keyword>
<dbReference type="SUPFAM" id="SSF52047">
    <property type="entry name" value="RNI-like"/>
    <property type="match status" value="1"/>
</dbReference>
<evidence type="ECO:0000256" key="10">
    <source>
        <dbReference type="ARBA" id="ARBA00023170"/>
    </source>
</evidence>
<dbReference type="Proteomes" id="UP001497516">
    <property type="component" value="Chromosome 4"/>
</dbReference>
<evidence type="ECO:0000256" key="6">
    <source>
        <dbReference type="ARBA" id="ARBA00022729"/>
    </source>
</evidence>
<evidence type="ECO:0000256" key="1">
    <source>
        <dbReference type="ARBA" id="ARBA00004251"/>
    </source>
</evidence>
<dbReference type="SUPFAM" id="SSF52058">
    <property type="entry name" value="L domain-like"/>
    <property type="match status" value="1"/>
</dbReference>
<accession>A0AAV2E470</accession>
<feature type="signal peptide" evidence="13">
    <location>
        <begin position="1"/>
        <end position="19"/>
    </location>
</feature>
<dbReference type="EMBL" id="OZ034817">
    <property type="protein sequence ID" value="CAL1380438.1"/>
    <property type="molecule type" value="Genomic_DNA"/>
</dbReference>
<comment type="subcellular location">
    <subcellularLocation>
        <location evidence="1">Cell membrane</location>
        <topology evidence="1">Single-pass type I membrane protein</topology>
    </subcellularLocation>
</comment>
<feature type="transmembrane region" description="Helical" evidence="12">
    <location>
        <begin position="736"/>
        <end position="763"/>
    </location>
</feature>
<evidence type="ECO:0000256" key="11">
    <source>
        <dbReference type="ARBA" id="ARBA00023180"/>
    </source>
</evidence>
<evidence type="ECO:0000256" key="12">
    <source>
        <dbReference type="SAM" id="Phobius"/>
    </source>
</evidence>
<dbReference type="PRINTS" id="PR00019">
    <property type="entry name" value="LEURICHRPT"/>
</dbReference>
<evidence type="ECO:0000256" key="13">
    <source>
        <dbReference type="SAM" id="SignalP"/>
    </source>
</evidence>
<evidence type="ECO:0000259" key="14">
    <source>
        <dbReference type="Pfam" id="PF08263"/>
    </source>
</evidence>
<gene>
    <name evidence="15" type="ORF">LTRI10_LOCUS21881</name>
</gene>
<keyword evidence="6 13" id="KW-0732">Signal</keyword>
<evidence type="ECO:0000256" key="3">
    <source>
        <dbReference type="ARBA" id="ARBA00022475"/>
    </source>
</evidence>
<dbReference type="InterPro" id="IPR003591">
    <property type="entry name" value="Leu-rich_rpt_typical-subtyp"/>
</dbReference>
<keyword evidence="11" id="KW-0325">Glycoprotein</keyword>
<evidence type="ECO:0000313" key="16">
    <source>
        <dbReference type="Proteomes" id="UP001497516"/>
    </source>
</evidence>
<dbReference type="Pfam" id="PF13855">
    <property type="entry name" value="LRR_8"/>
    <property type="match status" value="2"/>
</dbReference>
<keyword evidence="7" id="KW-0677">Repeat</keyword>
<dbReference type="InterPro" id="IPR013210">
    <property type="entry name" value="LRR_N_plant-typ"/>
</dbReference>
<keyword evidence="9 12" id="KW-0472">Membrane</keyword>
<dbReference type="GO" id="GO:0005886">
    <property type="term" value="C:plasma membrane"/>
    <property type="evidence" value="ECO:0007669"/>
    <property type="project" value="UniProtKB-SubCell"/>
</dbReference>
<keyword evidence="5 12" id="KW-0812">Transmembrane</keyword>
<dbReference type="Pfam" id="PF00560">
    <property type="entry name" value="LRR_1"/>
    <property type="match status" value="5"/>
</dbReference>
<keyword evidence="16" id="KW-1185">Reference proteome</keyword>
<name>A0AAV2E470_9ROSI</name>
<dbReference type="PANTHER" id="PTHR48052">
    <property type="entry name" value="UNNAMED PRODUCT"/>
    <property type="match status" value="1"/>
</dbReference>
<evidence type="ECO:0000256" key="2">
    <source>
        <dbReference type="ARBA" id="ARBA00009592"/>
    </source>
</evidence>
<organism evidence="15 16">
    <name type="scientific">Linum trigynum</name>
    <dbReference type="NCBI Taxonomy" id="586398"/>
    <lineage>
        <taxon>Eukaryota</taxon>
        <taxon>Viridiplantae</taxon>
        <taxon>Streptophyta</taxon>
        <taxon>Embryophyta</taxon>
        <taxon>Tracheophyta</taxon>
        <taxon>Spermatophyta</taxon>
        <taxon>Magnoliopsida</taxon>
        <taxon>eudicotyledons</taxon>
        <taxon>Gunneridae</taxon>
        <taxon>Pentapetalae</taxon>
        <taxon>rosids</taxon>
        <taxon>fabids</taxon>
        <taxon>Malpighiales</taxon>
        <taxon>Linaceae</taxon>
        <taxon>Linum</taxon>
    </lineage>
</organism>
<sequence length="783" mass="86641">MILLLFMMMLLIWGNPCGCCPDDQKAALLEFKSLIFHGNSSFRGAENGLSNWNASVSCCEWSGVYCHFHRHQFIIKELQLRGSESQLVETGVSADVLTPLFRLTSLQLLDLSGNYIRGKIPPGIGNLTGLQGLYLSHNYFTGLIPPGLFSALPHLQELRCDWNSLEGNIPIEIGNLTNLELLSMDGSKLSGEIPATLLQINKLKYLSLQGNLLSGEIPSVQNMTQLVVLELENNFLSGEIPAWLFESSTMESLFLGRNNLTLTNANQMAPKSAFYQLSLISCNISSDGIPIWLANQTDLAVLDLSSNRITGNFPRWLAEQPINELVLADNLLQGTLPPELASNGGIQTLDLSENNFEGEIFLNRGTNETNQSGYSMLILSDNIFTGSLGTHISNMSYLFYLDLSRNQLSGEAFVFLCQRSYSCPEYINLSFNTFHGNISISSGKAYSLKVLEVAHNRFSNIYLPQYLEELQLLDLRENRISGEIPACLAQISSLQILSVGNNFLRGPIPSNLSNLRSLQILDLSDNKLRGRVPNHLGNLRGMIHAPPDSPILGFAQINNPIDSAWVSGPSIPTPWFEVFWKTHNEGLPNNHLGLYTLLDLSNNQLSGEIPNSLGKLRSLKVLNLSHNSLTGPIPASFGNIKELESLDLSHNNLSGDIPESMGTLLQITNLQLSDNNLSGQIPTGSQMDRMNNPYSYANNDARLCGMQILKPCNDVAITPTQEAAPRGGPERDEGLWFSWMTASIGFPAGFVTTVLGMYGFGYFHHDPKLRRRRRMMKRRAIGF</sequence>
<comment type="similarity">
    <text evidence="2">Belongs to the RLP family.</text>
</comment>
<keyword evidence="10" id="KW-0675">Receptor</keyword>
<dbReference type="FunFam" id="3.80.10.10:FF:000383">
    <property type="entry name" value="Leucine-rich repeat receptor protein kinase EMS1"/>
    <property type="match status" value="2"/>
</dbReference>
<reference evidence="15 16" key="1">
    <citation type="submission" date="2024-04" db="EMBL/GenBank/DDBJ databases">
        <authorList>
            <person name="Fracassetti M."/>
        </authorList>
    </citation>
    <scope>NUCLEOTIDE SEQUENCE [LARGE SCALE GENOMIC DNA]</scope>
</reference>
<dbReference type="InterPro" id="IPR032675">
    <property type="entry name" value="LRR_dom_sf"/>
</dbReference>
<dbReference type="PANTHER" id="PTHR48052:SF8">
    <property type="entry name" value="LRR RECEPTOR-LIKE SERINE_THREONINE-PROTEIN KINASE FLS2"/>
    <property type="match status" value="1"/>
</dbReference>
<feature type="chain" id="PRO_5043853071" description="Leucine-rich repeat-containing N-terminal plant-type domain-containing protein" evidence="13">
    <location>
        <begin position="20"/>
        <end position="783"/>
    </location>
</feature>
<dbReference type="InterPro" id="IPR001611">
    <property type="entry name" value="Leu-rich_rpt"/>
</dbReference>
<feature type="domain" description="Leucine-rich repeat-containing N-terminal plant-type" evidence="14">
    <location>
        <begin position="22"/>
        <end position="66"/>
    </location>
</feature>
<dbReference type="Gene3D" id="3.80.10.10">
    <property type="entry name" value="Ribonuclease Inhibitor"/>
    <property type="match status" value="3"/>
</dbReference>
<dbReference type="AlphaFoldDB" id="A0AAV2E470"/>
<dbReference type="Pfam" id="PF08263">
    <property type="entry name" value="LRRNT_2"/>
    <property type="match status" value="1"/>
</dbReference>
<evidence type="ECO:0000256" key="7">
    <source>
        <dbReference type="ARBA" id="ARBA00022737"/>
    </source>
</evidence>
<evidence type="ECO:0000313" key="15">
    <source>
        <dbReference type="EMBL" id="CAL1380438.1"/>
    </source>
</evidence>
<dbReference type="SMART" id="SM00369">
    <property type="entry name" value="LRR_TYP"/>
    <property type="match status" value="7"/>
</dbReference>
<proteinExistence type="inferred from homology"/>